<dbReference type="AlphaFoldDB" id="A0A2T9X610"/>
<protein>
    <submittedName>
        <fullName evidence="1">Uncharacterized protein</fullName>
    </submittedName>
</protein>
<organism evidence="1 2">
    <name type="scientific">Acidianus hospitalis</name>
    <dbReference type="NCBI Taxonomy" id="563177"/>
    <lineage>
        <taxon>Archaea</taxon>
        <taxon>Thermoproteota</taxon>
        <taxon>Thermoprotei</taxon>
        <taxon>Sulfolobales</taxon>
        <taxon>Sulfolobaceae</taxon>
        <taxon>Acidianus</taxon>
    </lineage>
</organism>
<reference evidence="1 2" key="1">
    <citation type="journal article" date="2015" name="Appl. Environ. Microbiol.">
        <title>Nanoarchaeota, Their Sulfolobales Host, and Nanoarchaeota Virus Distribution across Yellowstone National Park Hot Springs.</title>
        <authorList>
            <person name="Munson-McGee J.H."/>
            <person name="Field E.K."/>
            <person name="Bateson M."/>
            <person name="Rooney C."/>
            <person name="Stepanauskas R."/>
            <person name="Young M.J."/>
        </authorList>
    </citation>
    <scope>NUCLEOTIDE SEQUENCE [LARGE SCALE GENOMIC DNA]</scope>
    <source>
        <strain evidence="1">SCGC AC-742_N10</strain>
    </source>
</reference>
<dbReference type="EMBL" id="QEFD01000141">
    <property type="protein sequence ID" value="PVU75475.1"/>
    <property type="molecule type" value="Genomic_DNA"/>
</dbReference>
<accession>A0A2T9X610</accession>
<comment type="caution">
    <text evidence="1">The sequence shown here is derived from an EMBL/GenBank/DDBJ whole genome shotgun (WGS) entry which is preliminary data.</text>
</comment>
<dbReference type="Proteomes" id="UP000245638">
    <property type="component" value="Unassembled WGS sequence"/>
</dbReference>
<dbReference type="RefSeq" id="WP_013775502.1">
    <property type="nucleotide sequence ID" value="NC_015518.1"/>
</dbReference>
<proteinExistence type="predicted"/>
<sequence>MLVRLEEKEFDKIFSKLKEQVYEYNSKISGSEVYLKPYHVVYKNGKKYIYIGKYWYKLEKYNGKIKWIYLGKEKPLANLPDPPRFPEFTIIKDEKSYIVDEKFLNNF</sequence>
<dbReference type="OMA" id="YYGRYWW"/>
<name>A0A2T9X610_9CREN</name>
<gene>
    <name evidence="1" type="ORF">DDW13_04920</name>
</gene>
<evidence type="ECO:0000313" key="1">
    <source>
        <dbReference type="EMBL" id="PVU75475.1"/>
    </source>
</evidence>
<evidence type="ECO:0000313" key="2">
    <source>
        <dbReference type="Proteomes" id="UP000245638"/>
    </source>
</evidence>